<evidence type="ECO:0000313" key="3">
    <source>
        <dbReference type="EMBL" id="CAB4211420.1"/>
    </source>
</evidence>
<proteinExistence type="predicted"/>
<dbReference type="EMBL" id="LR797030">
    <property type="protein sequence ID" value="CAB4183126.1"/>
    <property type="molecule type" value="Genomic_DNA"/>
</dbReference>
<gene>
    <name evidence="1" type="ORF">UFOVP1077_40</name>
    <name evidence="2" type="ORF">UFOVP1316_28</name>
    <name evidence="3" type="ORF">UFOVP1428_37</name>
    <name evidence="4" type="ORF">UFOVP1526_7</name>
</gene>
<reference evidence="4" key="1">
    <citation type="submission" date="2020-05" db="EMBL/GenBank/DDBJ databases">
        <authorList>
            <person name="Chiriac C."/>
            <person name="Salcher M."/>
            <person name="Ghai R."/>
            <person name="Kavagutti S V."/>
        </authorList>
    </citation>
    <scope>NUCLEOTIDE SEQUENCE</scope>
</reference>
<sequence>MTAFIFGLIIGFLIGLIWAAMARSNDVRLEDDGQMFPPPPAGKKL</sequence>
<protein>
    <submittedName>
        <fullName evidence="4">Uncharacterized protein</fullName>
    </submittedName>
</protein>
<organism evidence="4">
    <name type="scientific">uncultured Caudovirales phage</name>
    <dbReference type="NCBI Taxonomy" id="2100421"/>
    <lineage>
        <taxon>Viruses</taxon>
        <taxon>Duplodnaviria</taxon>
        <taxon>Heunggongvirae</taxon>
        <taxon>Uroviricota</taxon>
        <taxon>Caudoviricetes</taxon>
        <taxon>Peduoviridae</taxon>
        <taxon>Maltschvirus</taxon>
        <taxon>Maltschvirus maltsch</taxon>
    </lineage>
</organism>
<name>A0A6J7X7Z5_9CAUD</name>
<evidence type="ECO:0000313" key="1">
    <source>
        <dbReference type="EMBL" id="CAB4183126.1"/>
    </source>
</evidence>
<dbReference type="EMBL" id="LR797374">
    <property type="protein sequence ID" value="CAB4211420.1"/>
    <property type="molecule type" value="Genomic_DNA"/>
</dbReference>
<dbReference type="EMBL" id="LR798376">
    <property type="protein sequence ID" value="CAB5227112.1"/>
    <property type="molecule type" value="Genomic_DNA"/>
</dbReference>
<accession>A0A6J7X7Z5</accession>
<evidence type="ECO:0000313" key="2">
    <source>
        <dbReference type="EMBL" id="CAB4197721.1"/>
    </source>
</evidence>
<evidence type="ECO:0000313" key="4">
    <source>
        <dbReference type="EMBL" id="CAB5227112.1"/>
    </source>
</evidence>
<dbReference type="EMBL" id="LR797268">
    <property type="protein sequence ID" value="CAB4197721.1"/>
    <property type="molecule type" value="Genomic_DNA"/>
</dbReference>